<feature type="transmembrane region" description="Helical" evidence="7">
    <location>
        <begin position="239"/>
        <end position="260"/>
    </location>
</feature>
<evidence type="ECO:0000256" key="2">
    <source>
        <dbReference type="ARBA" id="ARBA00022448"/>
    </source>
</evidence>
<dbReference type="GO" id="GO:0055085">
    <property type="term" value="P:transmembrane transport"/>
    <property type="evidence" value="ECO:0007669"/>
    <property type="project" value="InterPro"/>
</dbReference>
<feature type="transmembrane region" description="Helical" evidence="7">
    <location>
        <begin position="100"/>
        <end position="127"/>
    </location>
</feature>
<evidence type="ECO:0000259" key="8">
    <source>
        <dbReference type="PROSITE" id="PS50928"/>
    </source>
</evidence>
<dbReference type="Proteomes" id="UP000319578">
    <property type="component" value="Unassembled WGS sequence"/>
</dbReference>
<dbReference type="AlphaFoldDB" id="A0A0K9YMD2"/>
<name>A0A0K9YMD2_9BACL</name>
<dbReference type="PATRIC" id="fig|54915.3.peg.5034"/>
<comment type="caution">
    <text evidence="10">The sequence shown here is derived from an EMBL/GenBank/DDBJ whole genome shotgun (WGS) entry which is preliminary data.</text>
</comment>
<feature type="transmembrane region" description="Helical" evidence="7">
    <location>
        <begin position="72"/>
        <end position="93"/>
    </location>
</feature>
<dbReference type="PANTHER" id="PTHR43744">
    <property type="entry name" value="ABC TRANSPORTER PERMEASE PROTEIN MG189-RELATED-RELATED"/>
    <property type="match status" value="1"/>
</dbReference>
<evidence type="ECO:0000256" key="6">
    <source>
        <dbReference type="ARBA" id="ARBA00023136"/>
    </source>
</evidence>
<dbReference type="GO" id="GO:0005886">
    <property type="term" value="C:plasma membrane"/>
    <property type="evidence" value="ECO:0007669"/>
    <property type="project" value="UniProtKB-SubCell"/>
</dbReference>
<dbReference type="OrthoDB" id="9771544at2"/>
<evidence type="ECO:0000256" key="3">
    <source>
        <dbReference type="ARBA" id="ARBA00022475"/>
    </source>
</evidence>
<evidence type="ECO:0000256" key="5">
    <source>
        <dbReference type="ARBA" id="ARBA00022989"/>
    </source>
</evidence>
<organism evidence="10 11">
    <name type="scientific">Brevibacillus reuszeri</name>
    <dbReference type="NCBI Taxonomy" id="54915"/>
    <lineage>
        <taxon>Bacteria</taxon>
        <taxon>Bacillati</taxon>
        <taxon>Bacillota</taxon>
        <taxon>Bacilli</taxon>
        <taxon>Bacillales</taxon>
        <taxon>Paenibacillaceae</taxon>
        <taxon>Brevibacillus</taxon>
    </lineage>
</organism>
<keyword evidence="2 7" id="KW-0813">Transport</keyword>
<dbReference type="SUPFAM" id="SSF161098">
    <property type="entry name" value="MetI-like"/>
    <property type="match status" value="1"/>
</dbReference>
<evidence type="ECO:0000256" key="1">
    <source>
        <dbReference type="ARBA" id="ARBA00004651"/>
    </source>
</evidence>
<comment type="subcellular location">
    <subcellularLocation>
        <location evidence="1 7">Cell membrane</location>
        <topology evidence="1 7">Multi-pass membrane protein</topology>
    </subcellularLocation>
</comment>
<evidence type="ECO:0000256" key="4">
    <source>
        <dbReference type="ARBA" id="ARBA00022692"/>
    </source>
</evidence>
<dbReference type="PANTHER" id="PTHR43744:SF12">
    <property type="entry name" value="ABC TRANSPORTER PERMEASE PROTEIN MG189-RELATED"/>
    <property type="match status" value="1"/>
</dbReference>
<dbReference type="InterPro" id="IPR000515">
    <property type="entry name" value="MetI-like"/>
</dbReference>
<protein>
    <submittedName>
        <fullName evidence="10">Sugar ABC transporter permease</fullName>
    </submittedName>
</protein>
<evidence type="ECO:0000313" key="9">
    <source>
        <dbReference type="EMBL" id="GED68751.1"/>
    </source>
</evidence>
<evidence type="ECO:0000256" key="7">
    <source>
        <dbReference type="RuleBase" id="RU363032"/>
    </source>
</evidence>
<evidence type="ECO:0000313" key="12">
    <source>
        <dbReference type="Proteomes" id="UP000319578"/>
    </source>
</evidence>
<sequence length="275" mass="31445">MSLAKVKTGIRYAMLALISALMVFPFIWMFLISIKPKNEIYSGSILPSAFHFENYLRVFTDTKMLLYLWNSIYVSLIIIAFQIITAIFAAYVFTTMRKKWVQFCFVLILATYMLPSAVTYIPSFILLSKVNLLDSHKGYILSEFISIFAIFFLRQSFVQVPKDVIHAAKLDGAGHLRLIFTVYIPYCKNAIASLVLITFIYSYNNYMWPSLLIKSEENMFVTIGLRRLFMSQAGYGMDFPLAMAACAISLLPMLILLAIASKRIIHSMANLYVNK</sequence>
<evidence type="ECO:0000313" key="11">
    <source>
        <dbReference type="Proteomes" id="UP000036834"/>
    </source>
</evidence>
<keyword evidence="5 7" id="KW-1133">Transmembrane helix</keyword>
<dbReference type="Pfam" id="PF00528">
    <property type="entry name" value="BPD_transp_1"/>
    <property type="match status" value="1"/>
</dbReference>
<gene>
    <name evidence="10" type="ORF">ADS79_29105</name>
    <name evidence="9" type="ORF">BRE01_24530</name>
</gene>
<dbReference type="EMBL" id="BJON01000009">
    <property type="protein sequence ID" value="GED68751.1"/>
    <property type="molecule type" value="Genomic_DNA"/>
</dbReference>
<feature type="transmembrane region" description="Helical" evidence="7">
    <location>
        <begin position="139"/>
        <end position="157"/>
    </location>
</feature>
<keyword evidence="6 7" id="KW-0472">Membrane</keyword>
<comment type="similarity">
    <text evidence="7">Belongs to the binding-protein-dependent transport system permease family.</text>
</comment>
<dbReference type="PROSITE" id="PS50928">
    <property type="entry name" value="ABC_TM1"/>
    <property type="match status" value="1"/>
</dbReference>
<feature type="transmembrane region" description="Helical" evidence="7">
    <location>
        <begin position="12"/>
        <end position="34"/>
    </location>
</feature>
<dbReference type="InterPro" id="IPR035906">
    <property type="entry name" value="MetI-like_sf"/>
</dbReference>
<keyword evidence="3" id="KW-1003">Cell membrane</keyword>
<evidence type="ECO:0000313" key="10">
    <source>
        <dbReference type="EMBL" id="KNB69898.1"/>
    </source>
</evidence>
<reference evidence="9 12" key="3">
    <citation type="submission" date="2019-06" db="EMBL/GenBank/DDBJ databases">
        <title>Whole genome shotgun sequence of Brevibacillus reuszeri NBRC 15719.</title>
        <authorList>
            <person name="Hosoyama A."/>
            <person name="Uohara A."/>
            <person name="Ohji S."/>
            <person name="Ichikawa N."/>
        </authorList>
    </citation>
    <scope>NUCLEOTIDE SEQUENCE [LARGE SCALE GENOMIC DNA]</scope>
    <source>
        <strain evidence="9 12">NBRC 15719</strain>
    </source>
</reference>
<dbReference type="CDD" id="cd06261">
    <property type="entry name" value="TM_PBP2"/>
    <property type="match status" value="1"/>
</dbReference>
<keyword evidence="4 7" id="KW-0812">Transmembrane</keyword>
<dbReference type="STRING" id="54915.ADS79_29105"/>
<dbReference type="Gene3D" id="1.10.3720.10">
    <property type="entry name" value="MetI-like"/>
    <property type="match status" value="1"/>
</dbReference>
<feature type="domain" description="ABC transmembrane type-1" evidence="8">
    <location>
        <begin position="68"/>
        <end position="260"/>
    </location>
</feature>
<feature type="transmembrane region" description="Helical" evidence="7">
    <location>
        <begin position="178"/>
        <end position="201"/>
    </location>
</feature>
<dbReference type="EMBL" id="LGIQ01000011">
    <property type="protein sequence ID" value="KNB69898.1"/>
    <property type="molecule type" value="Genomic_DNA"/>
</dbReference>
<accession>A0A0K9YMD2</accession>
<reference evidence="10" key="2">
    <citation type="submission" date="2015-07" db="EMBL/GenBank/DDBJ databases">
        <title>MeaNS - Measles Nucleotide Surveillance Program.</title>
        <authorList>
            <person name="Tran T."/>
            <person name="Druce J."/>
        </authorList>
    </citation>
    <scope>NUCLEOTIDE SEQUENCE</scope>
    <source>
        <strain evidence="10">DSM 9887</strain>
    </source>
</reference>
<proteinExistence type="inferred from homology"/>
<keyword evidence="12" id="KW-1185">Reference proteome</keyword>
<reference evidence="11" key="1">
    <citation type="submission" date="2015-07" db="EMBL/GenBank/DDBJ databases">
        <title>Genome sequencing project for genomic taxonomy and phylogenomics of Bacillus-like bacteria.</title>
        <authorList>
            <person name="Liu B."/>
            <person name="Wang J."/>
            <person name="Zhu Y."/>
            <person name="Liu G."/>
            <person name="Chen Q."/>
            <person name="Chen Z."/>
            <person name="Lan J."/>
            <person name="Che J."/>
            <person name="Ge C."/>
            <person name="Shi H."/>
            <person name="Pan Z."/>
            <person name="Liu X."/>
        </authorList>
    </citation>
    <scope>NUCLEOTIDE SEQUENCE [LARGE SCALE GENOMIC DNA]</scope>
    <source>
        <strain evidence="11">DSM 9887</strain>
    </source>
</reference>
<dbReference type="Proteomes" id="UP000036834">
    <property type="component" value="Unassembled WGS sequence"/>
</dbReference>